<dbReference type="Gene3D" id="3.40.960.10">
    <property type="entry name" value="VSR Endonuclease"/>
    <property type="match status" value="1"/>
</dbReference>
<dbReference type="InterPro" id="IPR027417">
    <property type="entry name" value="P-loop_NTPase"/>
</dbReference>
<name>A0A1F6DCS6_9BACT</name>
<feature type="domain" description="RNA polymerase sigma-70 region 4" evidence="7">
    <location>
        <begin position="1715"/>
        <end position="1763"/>
    </location>
</feature>
<keyword evidence="4" id="KW-0347">Helicase</keyword>
<dbReference type="Pfam" id="PF13087">
    <property type="entry name" value="AAA_12"/>
    <property type="match status" value="1"/>
</dbReference>
<evidence type="ECO:0000256" key="4">
    <source>
        <dbReference type="ARBA" id="ARBA00022806"/>
    </source>
</evidence>
<dbReference type="SUPFAM" id="SSF47789">
    <property type="entry name" value="C-terminal domain of RNA polymerase alpha subunit"/>
    <property type="match status" value="1"/>
</dbReference>
<feature type="domain" description="DNA2/NAM7 helicase-like C-terminal" evidence="9">
    <location>
        <begin position="1279"/>
        <end position="1477"/>
    </location>
</feature>
<dbReference type="InterPro" id="IPR000943">
    <property type="entry name" value="RNA_pol_sigma70"/>
</dbReference>
<feature type="coiled-coil region" evidence="6">
    <location>
        <begin position="499"/>
        <end position="526"/>
    </location>
</feature>
<evidence type="ECO:0000256" key="3">
    <source>
        <dbReference type="ARBA" id="ARBA00022801"/>
    </source>
</evidence>
<dbReference type="InterPro" id="IPR041679">
    <property type="entry name" value="DNA2/NAM7-like_C"/>
</dbReference>
<dbReference type="InterPro" id="IPR047187">
    <property type="entry name" value="SF1_C_Upf1"/>
</dbReference>
<dbReference type="PANTHER" id="PTHR43788:SF8">
    <property type="entry name" value="DNA-BINDING PROTEIN SMUBP-2"/>
    <property type="match status" value="1"/>
</dbReference>
<evidence type="ECO:0000259" key="8">
    <source>
        <dbReference type="Pfam" id="PF13086"/>
    </source>
</evidence>
<dbReference type="STRING" id="1798492.A3C89_02075"/>
<dbReference type="Pfam" id="PF13086">
    <property type="entry name" value="AAA_11"/>
    <property type="match status" value="1"/>
</dbReference>
<protein>
    <recommendedName>
        <fullName evidence="13">RNA polymerase sigma-70 domain-containing protein</fullName>
    </recommendedName>
</protein>
<dbReference type="InterPro" id="IPR011335">
    <property type="entry name" value="Restrct_endonuc-II-like"/>
</dbReference>
<reference evidence="11 12" key="1">
    <citation type="journal article" date="2016" name="Nat. Commun.">
        <title>Thousands of microbial genomes shed light on interconnected biogeochemical processes in an aquifer system.</title>
        <authorList>
            <person name="Anantharaman K."/>
            <person name="Brown C.T."/>
            <person name="Hug L.A."/>
            <person name="Sharon I."/>
            <person name="Castelle C.J."/>
            <person name="Probst A.J."/>
            <person name="Thomas B.C."/>
            <person name="Singh A."/>
            <person name="Wilkins M.J."/>
            <person name="Karaoz U."/>
            <person name="Brodie E.L."/>
            <person name="Williams K.H."/>
            <person name="Hubbard S.S."/>
            <person name="Banfield J.F."/>
        </authorList>
    </citation>
    <scope>NUCLEOTIDE SEQUENCE [LARGE SCALE GENOMIC DNA]</scope>
</reference>
<dbReference type="Proteomes" id="UP000178794">
    <property type="component" value="Unassembled WGS sequence"/>
</dbReference>
<dbReference type="InterPro" id="IPR041677">
    <property type="entry name" value="DNA2/NAM7_AAA_11"/>
</dbReference>
<dbReference type="Gene3D" id="3.40.50.300">
    <property type="entry name" value="P-loop containing nucleotide triphosphate hydrolases"/>
    <property type="match status" value="3"/>
</dbReference>
<dbReference type="Pfam" id="PF04545">
    <property type="entry name" value="Sigma70_r4"/>
    <property type="match status" value="1"/>
</dbReference>
<keyword evidence="3" id="KW-0378">Hydrolase</keyword>
<proteinExistence type="inferred from homology"/>
<dbReference type="Gene3D" id="1.10.10.10">
    <property type="entry name" value="Winged helix-like DNA-binding domain superfamily/Winged helix DNA-binding domain"/>
    <property type="match status" value="1"/>
</dbReference>
<dbReference type="CDD" id="cd18808">
    <property type="entry name" value="SF1_C_Upf1"/>
    <property type="match status" value="1"/>
</dbReference>
<evidence type="ECO:0000313" key="12">
    <source>
        <dbReference type="Proteomes" id="UP000178794"/>
    </source>
</evidence>
<dbReference type="SUPFAM" id="SSF52540">
    <property type="entry name" value="P-loop containing nucleoside triphosphate hydrolases"/>
    <property type="match status" value="1"/>
</dbReference>
<dbReference type="GO" id="GO:0016787">
    <property type="term" value="F:hydrolase activity"/>
    <property type="evidence" value="ECO:0007669"/>
    <property type="project" value="UniProtKB-KW"/>
</dbReference>
<organism evidence="11 12">
    <name type="scientific">Candidatus Kaiserbacteria bacterium RIFCSPHIGHO2_02_FULL_50_50</name>
    <dbReference type="NCBI Taxonomy" id="1798492"/>
    <lineage>
        <taxon>Bacteria</taxon>
        <taxon>Candidatus Kaiseribacteriota</taxon>
    </lineage>
</organism>
<comment type="similarity">
    <text evidence="1">Belongs to the DNA2/NAM7 helicase family.</text>
</comment>
<dbReference type="Gene3D" id="1.10.150.20">
    <property type="entry name" value="5' to 3' exonuclease, C-terminal subdomain"/>
    <property type="match status" value="1"/>
</dbReference>
<dbReference type="EMBL" id="MFLF01000020">
    <property type="protein sequence ID" value="OGG59171.1"/>
    <property type="molecule type" value="Genomic_DNA"/>
</dbReference>
<feature type="domain" description="DNA2/NAM7 helicase helicase" evidence="8">
    <location>
        <begin position="420"/>
        <end position="556"/>
    </location>
</feature>
<evidence type="ECO:0008006" key="13">
    <source>
        <dbReference type="Google" id="ProtNLM"/>
    </source>
</evidence>
<evidence type="ECO:0000256" key="2">
    <source>
        <dbReference type="ARBA" id="ARBA00022741"/>
    </source>
</evidence>
<dbReference type="SUPFAM" id="SSF52980">
    <property type="entry name" value="Restriction endonuclease-like"/>
    <property type="match status" value="1"/>
</dbReference>
<sequence length="1864" mass="214423">MPKNSQNHSSTPDEGVHIENSKKLFEFLEQLAQLNLKVRKEITALKPDEKIFDIDNKAKFPEHKNIYIKRDSEDRDIDANILLSVRRCAIVPSPKLPDDLQRWIPDFDQTSSVLPVAQERILDTEYFEDDNERIDAFELLQSKGTKSDLLKNWIEKDEDDEYTKKESIEVPIYFKDFPEHEELMSVWLETKWLPWKEKSKDDFAVNRIYQELYALRSFLKTEGDSFDLQWSHDLFVWKDKVVNHPTLFTPVELELDSDKSEIRIEIKNSEPSFFDVGFVRETTEQNIADIDDKAKLINGLLKNHELDLWDINLLNQHFNHLAQYVSADGTAFFNKENLEEAKGTKPYVLNKPHLLLLKKTGKSWAEYAKKIKEDIEENRKLTPFLKDLVASEYVTEDESSKSSSDDDIIQDSELYFPLPYNDEQKRIAMRLERQYGAVVQGPPGTGKTHTIANIVSRLLAQGKTVLVTSQTGQALSVLKQKLPKEIRSLAVSQVESGRNSDLQSSVAEINENISRTQTEYDKKIDQIRKDLTVIREDIAKDQKEFRRKSLTDSQEEIILETASYGPISAAKKITELHSKLSFVFEDPIKDDLEVTIRQSDIDQYISNLTALDKDHWTDSKYEMLPDSEDLPGIEKLERLFVLRRDISKEELKLKDVSLRSEELSNIDRVVEYIKHINEHNNNVDKLKKYIKEKSGITEVEFTALKQKYTSGSSRTLTESIKKLKWELESFDTEYEKNLLQVAKSDSQKRRWQTTLQKIEDLLSEHNKKDGYAIGKNIEVSTEYKEHPDDIVLALEGLLLHAKENGGKAKKGLLLFISSPFAHKLSKAITINGRPFNSADDIESMLAYFQKKQISQEVRQLWSQLNEDVANSPKLIENFSVAEIEDLLIKSRRAINFEEKHAEVVEELKETHLFRDVKSEDLMFISEALYISELIGSIYMARETQTLVDDIKSSFAGNNLHEETKKLIVDIGKRDIKVIEQQAEKIKLLAKRKDLAIELHKLEGEVLGTLKEYSATKKENHPQLNEYLSAVNEGEITGIKTFYNTLPELHARQELSHKIKFADDVFRDVIPKTIQKIRTKILDGESIDIAVDENITLKKLESWLESLHEGDALSDISKRITRSKKKEGTLVGELVAESAWKKLAKRVTKEQKESLSSFALSMKNYGKGMGKYAEKHLRDAEKALQVGKNAVPVWIMPLSAVHRLFPNPKAGMFDVVIFDEASQIDILGLNIAYIGKKILVVGDDEQVSPSSFVNQEQVNDLITRYISHIPNSHQFTATSSLFALAKIKLTDLIGLTEHFRSIKEIIGFSNRLSYSGRLKVLRDQMPKYKLNPVLEGVHVAGGYEETNAQVNKAEAQAIVDRIKVLLKDKPTRETNEDGDIRHVTYGVIALLGKDQSKQITKLIGEQIPHELIEKHEILCGDPYTFQGDERDIILLSMVKSHDLSNPDKAISPYTVNKKENKQRMNVAMSRARNKLIVFHSMMREQLSNPDDLRKMILNWIYDYSEEKAKSGIEWVRSKADSEFEIAIAAHIIDRGYEVVPQFEVAGYKIDLVIQGQNARLAVECDGDQYHNRIDQWDADIERQNILERAGWNFWRVSGSAFYRHQEKALDSLWEKLDEMKIYPDGDPRNNINENIQEASIPKSHKGTDADKQEALFSNTDNRSHEQELDTDDIDIPFIRDDRIDFEKNTPELFLKVRPAAKYDFLHKYLTENGSMLSGKERRIIELRNGFFDGRTYTLEEIGREFGVTRERIRQIEMRVYEKIKNDYTNKKQENISNDIEEVPNINTVEVREEVPNNEVLKTRIDTLDIKARTMRMLEAAGIRTVGGLAKRTDIEMVKLLGGDDSGFEQLNDALLTMGVYLKRES</sequence>
<dbReference type="GO" id="GO:0006352">
    <property type="term" value="P:DNA-templated transcription initiation"/>
    <property type="evidence" value="ECO:0007669"/>
    <property type="project" value="InterPro"/>
</dbReference>
<dbReference type="GO" id="GO:0043139">
    <property type="term" value="F:5'-3' DNA helicase activity"/>
    <property type="evidence" value="ECO:0007669"/>
    <property type="project" value="TreeGrafter"/>
</dbReference>
<evidence type="ECO:0000259" key="9">
    <source>
        <dbReference type="Pfam" id="PF13087"/>
    </source>
</evidence>
<dbReference type="InterPro" id="IPR049468">
    <property type="entry name" value="Restrct_endonuc-II-like_dom"/>
</dbReference>
<dbReference type="CDD" id="cd06171">
    <property type="entry name" value="Sigma70_r4"/>
    <property type="match status" value="1"/>
</dbReference>
<dbReference type="PANTHER" id="PTHR43788">
    <property type="entry name" value="DNA2/NAM7 HELICASE FAMILY MEMBER"/>
    <property type="match status" value="1"/>
</dbReference>
<evidence type="ECO:0000259" key="7">
    <source>
        <dbReference type="Pfam" id="PF04545"/>
    </source>
</evidence>
<dbReference type="InterPro" id="IPR036388">
    <property type="entry name" value="WH-like_DNA-bd_sf"/>
</dbReference>
<evidence type="ECO:0000256" key="1">
    <source>
        <dbReference type="ARBA" id="ARBA00007913"/>
    </source>
</evidence>
<dbReference type="PRINTS" id="PR00046">
    <property type="entry name" value="SIGMA70FCT"/>
</dbReference>
<keyword evidence="6" id="KW-0175">Coiled coil</keyword>
<evidence type="ECO:0000259" key="10">
    <source>
        <dbReference type="Pfam" id="PF18741"/>
    </source>
</evidence>
<evidence type="ECO:0000313" key="11">
    <source>
        <dbReference type="EMBL" id="OGG59171.1"/>
    </source>
</evidence>
<dbReference type="SUPFAM" id="SSF88659">
    <property type="entry name" value="Sigma3 and sigma4 domains of RNA polymerase sigma factors"/>
    <property type="match status" value="1"/>
</dbReference>
<accession>A0A1F6DCS6</accession>
<dbReference type="Pfam" id="PF18741">
    <property type="entry name" value="MTES_1575"/>
    <property type="match status" value="1"/>
</dbReference>
<feature type="domain" description="Restriction endonuclease type II-like" evidence="10">
    <location>
        <begin position="1522"/>
        <end position="1615"/>
    </location>
</feature>
<dbReference type="InterPro" id="IPR007630">
    <property type="entry name" value="RNA_pol_sigma70_r4"/>
</dbReference>
<dbReference type="GO" id="GO:0003700">
    <property type="term" value="F:DNA-binding transcription factor activity"/>
    <property type="evidence" value="ECO:0007669"/>
    <property type="project" value="InterPro"/>
</dbReference>
<evidence type="ECO:0000256" key="6">
    <source>
        <dbReference type="SAM" id="Coils"/>
    </source>
</evidence>
<dbReference type="InterPro" id="IPR013324">
    <property type="entry name" value="RNA_pol_sigma_r3/r4-like"/>
</dbReference>
<dbReference type="InterPro" id="IPR050534">
    <property type="entry name" value="Coronavir_polyprotein_1ab"/>
</dbReference>
<keyword evidence="2" id="KW-0547">Nucleotide-binding</keyword>
<gene>
    <name evidence="11" type="ORF">A3C89_02075</name>
</gene>
<keyword evidence="5" id="KW-0067">ATP-binding</keyword>
<comment type="caution">
    <text evidence="11">The sequence shown here is derived from an EMBL/GenBank/DDBJ whole genome shotgun (WGS) entry which is preliminary data.</text>
</comment>
<evidence type="ECO:0000256" key="5">
    <source>
        <dbReference type="ARBA" id="ARBA00022840"/>
    </source>
</evidence>
<dbReference type="GO" id="GO:0005524">
    <property type="term" value="F:ATP binding"/>
    <property type="evidence" value="ECO:0007669"/>
    <property type="project" value="UniProtKB-KW"/>
</dbReference>